<evidence type="ECO:0000313" key="1">
    <source>
        <dbReference type="EMBL" id="KAK1391999.1"/>
    </source>
</evidence>
<name>A0AAD8N0F8_9APIA</name>
<reference evidence="1" key="2">
    <citation type="submission" date="2023-05" db="EMBL/GenBank/DDBJ databases">
        <authorList>
            <person name="Schelkunov M.I."/>
        </authorList>
    </citation>
    <scope>NUCLEOTIDE SEQUENCE</scope>
    <source>
        <strain evidence="1">Hsosn_3</strain>
        <tissue evidence="1">Leaf</tissue>
    </source>
</reference>
<evidence type="ECO:0000313" key="2">
    <source>
        <dbReference type="Proteomes" id="UP001237642"/>
    </source>
</evidence>
<accession>A0AAD8N0F8</accession>
<protein>
    <submittedName>
        <fullName evidence="1">Uncharacterized protein</fullName>
    </submittedName>
</protein>
<dbReference type="EMBL" id="JAUIZM010000003">
    <property type="protein sequence ID" value="KAK1391999.1"/>
    <property type="molecule type" value="Genomic_DNA"/>
</dbReference>
<keyword evidence="2" id="KW-1185">Reference proteome</keyword>
<proteinExistence type="predicted"/>
<dbReference type="Proteomes" id="UP001237642">
    <property type="component" value="Unassembled WGS sequence"/>
</dbReference>
<comment type="caution">
    <text evidence="1">The sequence shown here is derived from an EMBL/GenBank/DDBJ whole genome shotgun (WGS) entry which is preliminary data.</text>
</comment>
<reference evidence="1" key="1">
    <citation type="submission" date="2023-02" db="EMBL/GenBank/DDBJ databases">
        <title>Genome of toxic invasive species Heracleum sosnowskyi carries increased number of genes despite the absence of recent whole-genome duplications.</title>
        <authorList>
            <person name="Schelkunov M."/>
            <person name="Shtratnikova V."/>
            <person name="Makarenko M."/>
            <person name="Klepikova A."/>
            <person name="Omelchenko D."/>
            <person name="Novikova G."/>
            <person name="Obukhova E."/>
            <person name="Bogdanov V."/>
            <person name="Penin A."/>
            <person name="Logacheva M."/>
        </authorList>
    </citation>
    <scope>NUCLEOTIDE SEQUENCE</scope>
    <source>
        <strain evidence="1">Hsosn_3</strain>
        <tissue evidence="1">Leaf</tissue>
    </source>
</reference>
<organism evidence="1 2">
    <name type="scientific">Heracleum sosnowskyi</name>
    <dbReference type="NCBI Taxonomy" id="360622"/>
    <lineage>
        <taxon>Eukaryota</taxon>
        <taxon>Viridiplantae</taxon>
        <taxon>Streptophyta</taxon>
        <taxon>Embryophyta</taxon>
        <taxon>Tracheophyta</taxon>
        <taxon>Spermatophyta</taxon>
        <taxon>Magnoliopsida</taxon>
        <taxon>eudicotyledons</taxon>
        <taxon>Gunneridae</taxon>
        <taxon>Pentapetalae</taxon>
        <taxon>asterids</taxon>
        <taxon>campanulids</taxon>
        <taxon>Apiales</taxon>
        <taxon>Apiaceae</taxon>
        <taxon>Apioideae</taxon>
        <taxon>apioid superclade</taxon>
        <taxon>Tordylieae</taxon>
        <taxon>Tordyliinae</taxon>
        <taxon>Heracleum</taxon>
    </lineage>
</organism>
<gene>
    <name evidence="1" type="ORF">POM88_011055</name>
</gene>
<sequence length="109" mass="12616">MLEGMKRAFLEDVHDFEFETDNEEAYWEPININTKSLARYLALYRAENWDRIVIIVGPFGRVFELWNNDMGLGPIDEQIMAVHELDLLAGVEVAEKVVEDETLLAQDMV</sequence>
<dbReference type="AlphaFoldDB" id="A0AAD8N0F8"/>